<dbReference type="AlphaFoldDB" id="A2FPP8"/>
<keyword evidence="4" id="KW-1185">Reference proteome</keyword>
<accession>A2FPP8</accession>
<dbReference type="InParanoid" id="A2FPP8"/>
<evidence type="ECO:0000313" key="4">
    <source>
        <dbReference type="Proteomes" id="UP000001542"/>
    </source>
</evidence>
<reference evidence="3" key="2">
    <citation type="journal article" date="2007" name="Science">
        <title>Draft genome sequence of the sexually transmitted pathogen Trichomonas vaginalis.</title>
        <authorList>
            <person name="Carlton J.M."/>
            <person name="Hirt R.P."/>
            <person name="Silva J.C."/>
            <person name="Delcher A.L."/>
            <person name="Schatz M."/>
            <person name="Zhao Q."/>
            <person name="Wortman J.R."/>
            <person name="Bidwell S.L."/>
            <person name="Alsmark U.C.M."/>
            <person name="Besteiro S."/>
            <person name="Sicheritz-Ponten T."/>
            <person name="Noel C.J."/>
            <person name="Dacks J.B."/>
            <person name="Foster P.G."/>
            <person name="Simillion C."/>
            <person name="Van de Peer Y."/>
            <person name="Miranda-Saavedra D."/>
            <person name="Barton G.J."/>
            <person name="Westrop G.D."/>
            <person name="Mueller S."/>
            <person name="Dessi D."/>
            <person name="Fiori P.L."/>
            <person name="Ren Q."/>
            <person name="Paulsen I."/>
            <person name="Zhang H."/>
            <person name="Bastida-Corcuera F.D."/>
            <person name="Simoes-Barbosa A."/>
            <person name="Brown M.T."/>
            <person name="Hayes R.D."/>
            <person name="Mukherjee M."/>
            <person name="Okumura C.Y."/>
            <person name="Schneider R."/>
            <person name="Smith A.J."/>
            <person name="Vanacova S."/>
            <person name="Villalvazo M."/>
            <person name="Haas B.J."/>
            <person name="Pertea M."/>
            <person name="Feldblyum T.V."/>
            <person name="Utterback T.R."/>
            <person name="Shu C.L."/>
            <person name="Osoegawa K."/>
            <person name="de Jong P.J."/>
            <person name="Hrdy I."/>
            <person name="Horvathova L."/>
            <person name="Zubacova Z."/>
            <person name="Dolezal P."/>
            <person name="Malik S.B."/>
            <person name="Logsdon J.M. Jr."/>
            <person name="Henze K."/>
            <person name="Gupta A."/>
            <person name="Wang C.C."/>
            <person name="Dunne R.L."/>
            <person name="Upcroft J.A."/>
            <person name="Upcroft P."/>
            <person name="White O."/>
            <person name="Salzberg S.L."/>
            <person name="Tang P."/>
            <person name="Chiu C.-H."/>
            <person name="Lee Y.-S."/>
            <person name="Embley T.M."/>
            <person name="Coombs G.H."/>
            <person name="Mottram J.C."/>
            <person name="Tachezy J."/>
            <person name="Fraser-Liggett C.M."/>
            <person name="Johnson P.J."/>
        </authorList>
    </citation>
    <scope>NUCLEOTIDE SEQUENCE [LARGE SCALE GENOMIC DNA]</scope>
    <source>
        <strain evidence="3">G3</strain>
    </source>
</reference>
<dbReference type="RefSeq" id="XP_001306054.1">
    <property type="nucleotide sequence ID" value="XM_001306053.1"/>
</dbReference>
<feature type="region of interest" description="Disordered" evidence="2">
    <location>
        <begin position="279"/>
        <end position="372"/>
    </location>
</feature>
<organism evidence="3 4">
    <name type="scientific">Trichomonas vaginalis (strain ATCC PRA-98 / G3)</name>
    <dbReference type="NCBI Taxonomy" id="412133"/>
    <lineage>
        <taxon>Eukaryota</taxon>
        <taxon>Metamonada</taxon>
        <taxon>Parabasalia</taxon>
        <taxon>Trichomonadida</taxon>
        <taxon>Trichomonadidae</taxon>
        <taxon>Trichomonas</taxon>
    </lineage>
</organism>
<protein>
    <submittedName>
        <fullName evidence="3">Uncharacterized protein</fullName>
    </submittedName>
</protein>
<feature type="compositionally biased region" description="Low complexity" evidence="2">
    <location>
        <begin position="18"/>
        <end position="29"/>
    </location>
</feature>
<dbReference type="EMBL" id="DS113929">
    <property type="protein sequence ID" value="EAX93124.1"/>
    <property type="molecule type" value="Genomic_DNA"/>
</dbReference>
<feature type="coiled-coil region" evidence="1">
    <location>
        <begin position="95"/>
        <end position="202"/>
    </location>
</feature>
<feature type="region of interest" description="Disordered" evidence="2">
    <location>
        <begin position="1"/>
        <end position="37"/>
    </location>
</feature>
<name>A2FPP8_TRIV3</name>
<reference evidence="3" key="1">
    <citation type="submission" date="2006-10" db="EMBL/GenBank/DDBJ databases">
        <authorList>
            <person name="Amadeo P."/>
            <person name="Zhao Q."/>
            <person name="Wortman J."/>
            <person name="Fraser-Liggett C."/>
            <person name="Carlton J."/>
        </authorList>
    </citation>
    <scope>NUCLEOTIDE SEQUENCE</scope>
    <source>
        <strain evidence="3">G3</strain>
    </source>
</reference>
<evidence type="ECO:0000256" key="2">
    <source>
        <dbReference type="SAM" id="MobiDB-lite"/>
    </source>
</evidence>
<feature type="coiled-coil region" evidence="1">
    <location>
        <begin position="39"/>
        <end position="66"/>
    </location>
</feature>
<feature type="coiled-coil region" evidence="1">
    <location>
        <begin position="226"/>
        <end position="253"/>
    </location>
</feature>
<dbReference type="KEGG" id="tva:4750842"/>
<dbReference type="VEuPathDB" id="TrichDB:TVAG_234420"/>
<feature type="compositionally biased region" description="Basic and acidic residues" evidence="2">
    <location>
        <begin position="279"/>
        <end position="299"/>
    </location>
</feature>
<evidence type="ECO:0000313" key="3">
    <source>
        <dbReference type="EMBL" id="EAX93124.1"/>
    </source>
</evidence>
<evidence type="ECO:0000256" key="1">
    <source>
        <dbReference type="SAM" id="Coils"/>
    </source>
</evidence>
<dbReference type="SMR" id="A2FPP8"/>
<dbReference type="Proteomes" id="UP000001542">
    <property type="component" value="Unassembled WGS sequence"/>
</dbReference>
<proteinExistence type="predicted"/>
<dbReference type="VEuPathDB" id="TrichDB:TVAGG3_0774710"/>
<sequence length="392" mass="44906">MKPITPLLSNNGYGGRPSLRSSTGSISTSQRPQRKPSDIYDLKIKNAKLDQEIKILKTQLSRTKDRINQQSKVIAHTTGPKASVSGVQNKRQSTINNLSHSVTSAQNTLDTLNQQLEQMEKDDRNCYVEELRTEILIAFAEYQRIQDNLGESSSRNKNYQTLFTNADKKASQSSIEDKEFELSQLQQENTNLIDKIKAYQTKCYRTKNESVILTRENDGESIECSIQEVKDANERHQNKLNKYNELSQKENEEYDVAIAYLNKIINYQRSIIADHLQGKELPDPSEKPKYEGPQQHKDNENEEEDNKEDNKQENSNENQENENNDEKIDQEAKQGENNQEQIENAPKDDEKETNQQNQENQNPTSLNNVIADVADDVVDDVQDVDVVEDIQA</sequence>
<keyword evidence="1" id="KW-0175">Coiled coil</keyword>
<feature type="compositionally biased region" description="Basic and acidic residues" evidence="2">
    <location>
        <begin position="324"/>
        <end position="334"/>
    </location>
</feature>
<gene>
    <name evidence="3" type="ORF">TVAG_234420</name>
</gene>